<feature type="transmembrane region" description="Helical" evidence="9">
    <location>
        <begin position="42"/>
        <end position="62"/>
    </location>
</feature>
<accession>A0ABW5P944</accession>
<comment type="caution">
    <text evidence="11">The sequence shown here is derived from an EMBL/GenBank/DDBJ whole genome shotgun (WGS) entry which is preliminary data.</text>
</comment>
<keyword evidence="4" id="KW-1003">Cell membrane</keyword>
<evidence type="ECO:0000256" key="5">
    <source>
        <dbReference type="ARBA" id="ARBA00022692"/>
    </source>
</evidence>
<dbReference type="PANTHER" id="PTHR43124">
    <property type="entry name" value="PURINE EFFLUX PUMP PBUE"/>
    <property type="match status" value="1"/>
</dbReference>
<dbReference type="CDD" id="cd17474">
    <property type="entry name" value="MFS_YfmO_like"/>
    <property type="match status" value="1"/>
</dbReference>
<evidence type="ECO:0000259" key="10">
    <source>
        <dbReference type="PROSITE" id="PS50850"/>
    </source>
</evidence>
<feature type="domain" description="Major facilitator superfamily (MFS) profile" evidence="10">
    <location>
        <begin position="8"/>
        <end position="396"/>
    </location>
</feature>
<dbReference type="RefSeq" id="WP_377600802.1">
    <property type="nucleotide sequence ID" value="NZ_JBHUME010000005.1"/>
</dbReference>
<organism evidence="11 12">
    <name type="scientific">Paenibacillus gansuensis</name>
    <dbReference type="NCBI Taxonomy" id="306542"/>
    <lineage>
        <taxon>Bacteria</taxon>
        <taxon>Bacillati</taxon>
        <taxon>Bacillota</taxon>
        <taxon>Bacilli</taxon>
        <taxon>Bacillales</taxon>
        <taxon>Paenibacillaceae</taxon>
        <taxon>Paenibacillus</taxon>
    </lineage>
</organism>
<protein>
    <submittedName>
        <fullName evidence="11">MFS transporter</fullName>
    </submittedName>
</protein>
<evidence type="ECO:0000256" key="3">
    <source>
        <dbReference type="ARBA" id="ARBA00022448"/>
    </source>
</evidence>
<evidence type="ECO:0000256" key="1">
    <source>
        <dbReference type="ARBA" id="ARBA00004651"/>
    </source>
</evidence>
<dbReference type="PROSITE" id="PS00217">
    <property type="entry name" value="SUGAR_TRANSPORT_2"/>
    <property type="match status" value="1"/>
</dbReference>
<feature type="region of interest" description="Disordered" evidence="8">
    <location>
        <begin position="400"/>
        <end position="423"/>
    </location>
</feature>
<evidence type="ECO:0000256" key="6">
    <source>
        <dbReference type="ARBA" id="ARBA00022989"/>
    </source>
</evidence>
<dbReference type="PANTHER" id="PTHR43124:SF3">
    <property type="entry name" value="CHLORAMPHENICOL EFFLUX PUMP RV0191"/>
    <property type="match status" value="1"/>
</dbReference>
<dbReference type="InterPro" id="IPR005829">
    <property type="entry name" value="Sugar_transporter_CS"/>
</dbReference>
<dbReference type="Gene3D" id="1.20.1250.20">
    <property type="entry name" value="MFS general substrate transporter like domains"/>
    <property type="match status" value="1"/>
</dbReference>
<comment type="similarity">
    <text evidence="2">Belongs to the major facilitator superfamily. TCR/Tet family.</text>
</comment>
<keyword evidence="12" id="KW-1185">Reference proteome</keyword>
<feature type="transmembrane region" description="Helical" evidence="9">
    <location>
        <begin position="7"/>
        <end position="30"/>
    </location>
</feature>
<evidence type="ECO:0000256" key="7">
    <source>
        <dbReference type="ARBA" id="ARBA00023136"/>
    </source>
</evidence>
<dbReference type="InterPro" id="IPR001958">
    <property type="entry name" value="Tet-R_TetA/multi-R_MdtG-like"/>
</dbReference>
<dbReference type="InterPro" id="IPR050189">
    <property type="entry name" value="MFS_Efflux_Transporters"/>
</dbReference>
<feature type="transmembrane region" description="Helical" evidence="9">
    <location>
        <begin position="310"/>
        <end position="331"/>
    </location>
</feature>
<dbReference type="PROSITE" id="PS00216">
    <property type="entry name" value="SUGAR_TRANSPORT_1"/>
    <property type="match status" value="1"/>
</dbReference>
<dbReference type="PRINTS" id="PR01035">
    <property type="entry name" value="TCRTETA"/>
</dbReference>
<feature type="compositionally biased region" description="Basic and acidic residues" evidence="8">
    <location>
        <begin position="408"/>
        <end position="423"/>
    </location>
</feature>
<feature type="transmembrane region" description="Helical" evidence="9">
    <location>
        <begin position="343"/>
        <end position="366"/>
    </location>
</feature>
<feature type="transmembrane region" description="Helical" evidence="9">
    <location>
        <begin position="74"/>
        <end position="96"/>
    </location>
</feature>
<evidence type="ECO:0000256" key="2">
    <source>
        <dbReference type="ARBA" id="ARBA00007520"/>
    </source>
</evidence>
<dbReference type="SUPFAM" id="SSF103473">
    <property type="entry name" value="MFS general substrate transporter"/>
    <property type="match status" value="1"/>
</dbReference>
<dbReference type="Pfam" id="PF07690">
    <property type="entry name" value="MFS_1"/>
    <property type="match status" value="1"/>
</dbReference>
<name>A0ABW5P944_9BACL</name>
<evidence type="ECO:0000256" key="4">
    <source>
        <dbReference type="ARBA" id="ARBA00022475"/>
    </source>
</evidence>
<dbReference type="EMBL" id="JBHUME010000005">
    <property type="protein sequence ID" value="MFD2611807.1"/>
    <property type="molecule type" value="Genomic_DNA"/>
</dbReference>
<sequence length="423" mass="45509">MESDKKWDLISIASIPLIMTLGNSMLIPVLPAIRTRLGITSLQVSLLITVYSAVAIVLIPVAGYLSDRYGRKAVIIPSLIATALGGLLSGLASWWMPHPYALILGGRVLQGIGAAGSAPIVLPLIGDIFKRESDVSQGLGIVETSNTFGKVLSPILGSFLASFIWFLPFLFIPIFCSISILMVAFLVKSPEKKEEPPEFKQFLKSVKFIFTEKGRWLYAIFAIGVICMFVIFGTLFYLSDELERLFNLKGVLKGAVLAIPLAALCLASFFTGKAIGKNKPLMKWLTFIGTVLLTAAVFGCGMIHSIPWIIALLCLAGIGMGLILPCLDAFITEGIQKEQRGTITSIYSSMRFIGVALGPPVASVLLGVSHHVMFYTISGACLLAALISLFAIHPHANDKPPGGSGKYEPSEGKGHDKLKIRIG</sequence>
<dbReference type="InterPro" id="IPR011701">
    <property type="entry name" value="MFS"/>
</dbReference>
<proteinExistence type="inferred from homology"/>
<keyword evidence="3" id="KW-0813">Transport</keyword>
<feature type="transmembrane region" description="Helical" evidence="9">
    <location>
        <begin position="372"/>
        <end position="392"/>
    </location>
</feature>
<evidence type="ECO:0000256" key="8">
    <source>
        <dbReference type="SAM" id="MobiDB-lite"/>
    </source>
</evidence>
<evidence type="ECO:0000313" key="11">
    <source>
        <dbReference type="EMBL" id="MFD2611807.1"/>
    </source>
</evidence>
<evidence type="ECO:0000256" key="9">
    <source>
        <dbReference type="SAM" id="Phobius"/>
    </source>
</evidence>
<keyword evidence="5 9" id="KW-0812">Transmembrane</keyword>
<feature type="transmembrane region" description="Helical" evidence="9">
    <location>
        <begin position="250"/>
        <end position="272"/>
    </location>
</feature>
<keyword evidence="6 9" id="KW-1133">Transmembrane helix</keyword>
<comment type="subcellular location">
    <subcellularLocation>
        <location evidence="1">Cell membrane</location>
        <topology evidence="1">Multi-pass membrane protein</topology>
    </subcellularLocation>
</comment>
<feature type="transmembrane region" description="Helical" evidence="9">
    <location>
        <begin position="163"/>
        <end position="187"/>
    </location>
</feature>
<dbReference type="InterPro" id="IPR020846">
    <property type="entry name" value="MFS_dom"/>
</dbReference>
<dbReference type="InterPro" id="IPR036259">
    <property type="entry name" value="MFS_trans_sf"/>
</dbReference>
<dbReference type="PROSITE" id="PS50850">
    <property type="entry name" value="MFS"/>
    <property type="match status" value="1"/>
</dbReference>
<feature type="transmembrane region" description="Helical" evidence="9">
    <location>
        <begin position="284"/>
        <end position="304"/>
    </location>
</feature>
<feature type="transmembrane region" description="Helical" evidence="9">
    <location>
        <begin position="216"/>
        <end position="238"/>
    </location>
</feature>
<reference evidence="12" key="1">
    <citation type="journal article" date="2019" name="Int. J. Syst. Evol. Microbiol.">
        <title>The Global Catalogue of Microorganisms (GCM) 10K type strain sequencing project: providing services to taxonomists for standard genome sequencing and annotation.</title>
        <authorList>
            <consortium name="The Broad Institute Genomics Platform"/>
            <consortium name="The Broad Institute Genome Sequencing Center for Infectious Disease"/>
            <person name="Wu L."/>
            <person name="Ma J."/>
        </authorList>
    </citation>
    <scope>NUCLEOTIDE SEQUENCE [LARGE SCALE GENOMIC DNA]</scope>
    <source>
        <strain evidence="12">KCTC 3950</strain>
    </source>
</reference>
<dbReference type="Proteomes" id="UP001597541">
    <property type="component" value="Unassembled WGS sequence"/>
</dbReference>
<keyword evidence="7 9" id="KW-0472">Membrane</keyword>
<evidence type="ECO:0000313" key="12">
    <source>
        <dbReference type="Proteomes" id="UP001597541"/>
    </source>
</evidence>
<gene>
    <name evidence="11" type="ORF">ACFSUF_05150</name>
</gene>